<dbReference type="RefSeq" id="WP_148946738.1">
    <property type="nucleotide sequence ID" value="NZ_VTEH01000006.1"/>
</dbReference>
<dbReference type="EMBL" id="VTEH01000006">
    <property type="protein sequence ID" value="TYR75561.1"/>
    <property type="molecule type" value="Genomic_DNA"/>
</dbReference>
<organism evidence="1 2">
    <name type="scientific">Rossellomorea vietnamensis</name>
    <dbReference type="NCBI Taxonomy" id="218284"/>
    <lineage>
        <taxon>Bacteria</taxon>
        <taxon>Bacillati</taxon>
        <taxon>Bacillota</taxon>
        <taxon>Bacilli</taxon>
        <taxon>Bacillales</taxon>
        <taxon>Bacillaceae</taxon>
        <taxon>Rossellomorea</taxon>
    </lineage>
</organism>
<proteinExistence type="predicted"/>
<comment type="caution">
    <text evidence="1">The sequence shown here is derived from an EMBL/GenBank/DDBJ whole genome shotgun (WGS) entry which is preliminary data.</text>
</comment>
<evidence type="ECO:0000313" key="2">
    <source>
        <dbReference type="Proteomes" id="UP000323317"/>
    </source>
</evidence>
<name>A0A5D4KDY3_9BACI</name>
<sequence>MNSNFEINGIHEATERSISRLEKVMRKQDIYGYEKYGKALSSDMPYSWMDMFMEEMADGLKYLEMEQERKQEVVRLLKMALISEHSKTLVSQAIHLLEMGGTAK</sequence>
<accession>A0A5D4KDY3</accession>
<reference evidence="1 2" key="1">
    <citation type="submission" date="2019-08" db="EMBL/GenBank/DDBJ databases">
        <title>Bacillus genomes from the desert of Cuatro Cienegas, Coahuila.</title>
        <authorList>
            <person name="Olmedo-Alvarez G."/>
        </authorList>
    </citation>
    <scope>NUCLEOTIDE SEQUENCE [LARGE SCALE GENOMIC DNA]</scope>
    <source>
        <strain evidence="1 2">CH40_1T</strain>
    </source>
</reference>
<dbReference type="AlphaFoldDB" id="A0A5D4KDY3"/>
<gene>
    <name evidence="1" type="ORF">FZC79_10345</name>
</gene>
<evidence type="ECO:0000313" key="1">
    <source>
        <dbReference type="EMBL" id="TYR75561.1"/>
    </source>
</evidence>
<protein>
    <submittedName>
        <fullName evidence="1">Uncharacterized protein</fullName>
    </submittedName>
</protein>
<dbReference type="Proteomes" id="UP000323317">
    <property type="component" value="Unassembled WGS sequence"/>
</dbReference>